<accession>A0ABR6TIM1</accession>
<evidence type="ECO:0000256" key="1">
    <source>
        <dbReference type="SAM" id="Phobius"/>
    </source>
</evidence>
<feature type="transmembrane region" description="Helical" evidence="1">
    <location>
        <begin position="20"/>
        <end position="40"/>
    </location>
</feature>
<gene>
    <name evidence="2" type="ORF">HLB29_00985</name>
</gene>
<feature type="transmembrane region" description="Helical" evidence="1">
    <location>
        <begin position="158"/>
        <end position="180"/>
    </location>
</feature>
<name>A0ABR6TIM1_9FIRM</name>
<evidence type="ECO:0000313" key="2">
    <source>
        <dbReference type="EMBL" id="MBC2575257.1"/>
    </source>
</evidence>
<keyword evidence="1" id="KW-0472">Membrane</keyword>
<reference evidence="2 3" key="1">
    <citation type="submission" date="2020-05" db="EMBL/GenBank/DDBJ databases">
        <title>Draft genome of xy-202 and genomic insight in genome of the genus Peptostreptococcus.</title>
        <authorList>
            <person name="Zhang Z."/>
        </authorList>
    </citation>
    <scope>NUCLEOTIDE SEQUENCE [LARGE SCALE GENOMIC DNA]</scope>
    <source>
        <strain evidence="2 3">DSM 27025</strain>
    </source>
</reference>
<evidence type="ECO:0000313" key="3">
    <source>
        <dbReference type="Proteomes" id="UP000713904"/>
    </source>
</evidence>
<keyword evidence="1" id="KW-1133">Transmembrane helix</keyword>
<feature type="transmembrane region" description="Helical" evidence="1">
    <location>
        <begin position="235"/>
        <end position="253"/>
    </location>
</feature>
<comment type="caution">
    <text evidence="2">The sequence shown here is derived from an EMBL/GenBank/DDBJ whole genome shotgun (WGS) entry which is preliminary data.</text>
</comment>
<sequence length="262" mass="28678">MKRFLKCLHSEFLKLYYLKATKIVVGLAVFLQAVLAYIGAKQILAIGLNATPETNQALLETLPPLEYLGFESILIGIMPMVVLGSIYGAGEYQSHSMRTTLLSVNKKGYVFSAKTIVLAVASAIIAALAIALTILVTHFALGKAGLNPFVLTPLVRKYIVLGVCAWTGLTMVAFMLGFLFRTPIIALLFLIPQIYNVGDFLAKRFTWASFLPVAIGNRLIATSEKIINTNPLQNIGLLIIWIAVIGSLAYVRFYRSDLGGEY</sequence>
<keyword evidence="3" id="KW-1185">Reference proteome</keyword>
<dbReference type="RefSeq" id="WP_185623293.1">
    <property type="nucleotide sequence ID" value="NZ_JABGBW010000001.1"/>
</dbReference>
<keyword evidence="1" id="KW-0812">Transmembrane</keyword>
<feature type="transmembrane region" description="Helical" evidence="1">
    <location>
        <begin position="67"/>
        <end position="90"/>
    </location>
</feature>
<feature type="transmembrane region" description="Helical" evidence="1">
    <location>
        <begin position="111"/>
        <end position="138"/>
    </location>
</feature>
<proteinExistence type="predicted"/>
<evidence type="ECO:0008006" key="4">
    <source>
        <dbReference type="Google" id="ProtNLM"/>
    </source>
</evidence>
<protein>
    <recommendedName>
        <fullName evidence="4">ABC-2 family transporter protein</fullName>
    </recommendedName>
</protein>
<dbReference type="Proteomes" id="UP000713904">
    <property type="component" value="Unassembled WGS sequence"/>
</dbReference>
<dbReference type="EMBL" id="JABGBW010000001">
    <property type="protein sequence ID" value="MBC2575257.1"/>
    <property type="molecule type" value="Genomic_DNA"/>
</dbReference>
<organism evidence="2 3">
    <name type="scientific">Peptostreptococcus canis</name>
    <dbReference type="NCBI Taxonomy" id="1159213"/>
    <lineage>
        <taxon>Bacteria</taxon>
        <taxon>Bacillati</taxon>
        <taxon>Bacillota</taxon>
        <taxon>Clostridia</taxon>
        <taxon>Peptostreptococcales</taxon>
        <taxon>Peptostreptococcaceae</taxon>
        <taxon>Peptostreptococcus</taxon>
    </lineage>
</organism>